<dbReference type="Proteomes" id="UP001304769">
    <property type="component" value="Unassembled WGS sequence"/>
</dbReference>
<accession>A0ABU5T148</accession>
<evidence type="ECO:0000313" key="1">
    <source>
        <dbReference type="EMBL" id="MEA5453388.1"/>
    </source>
</evidence>
<organism evidence="1 2">
    <name type="scientific">Sinomonas terricola</name>
    <dbReference type="NCBI Taxonomy" id="3110330"/>
    <lineage>
        <taxon>Bacteria</taxon>
        <taxon>Bacillati</taxon>
        <taxon>Actinomycetota</taxon>
        <taxon>Actinomycetes</taxon>
        <taxon>Micrococcales</taxon>
        <taxon>Micrococcaceae</taxon>
        <taxon>Sinomonas</taxon>
    </lineage>
</organism>
<gene>
    <name evidence="1" type="ORF">SPF06_01510</name>
</gene>
<protein>
    <submittedName>
        <fullName evidence="1">Glycosyltransferase family 4 protein</fullName>
    </submittedName>
</protein>
<name>A0ABU5T148_9MICC</name>
<dbReference type="CDD" id="cd03801">
    <property type="entry name" value="GT4_PimA-like"/>
    <property type="match status" value="1"/>
</dbReference>
<proteinExistence type="predicted"/>
<comment type="caution">
    <text evidence="1">The sequence shown here is derived from an EMBL/GenBank/DDBJ whole genome shotgun (WGS) entry which is preliminary data.</text>
</comment>
<evidence type="ECO:0000313" key="2">
    <source>
        <dbReference type="Proteomes" id="UP001304769"/>
    </source>
</evidence>
<dbReference type="PANTHER" id="PTHR12526">
    <property type="entry name" value="GLYCOSYLTRANSFERASE"/>
    <property type="match status" value="1"/>
</dbReference>
<dbReference type="Pfam" id="PF13692">
    <property type="entry name" value="Glyco_trans_1_4"/>
    <property type="match status" value="1"/>
</dbReference>
<dbReference type="Gene3D" id="3.40.50.2000">
    <property type="entry name" value="Glycogen Phosphorylase B"/>
    <property type="match status" value="1"/>
</dbReference>
<dbReference type="EMBL" id="JAYGGQ010000001">
    <property type="protein sequence ID" value="MEA5453388.1"/>
    <property type="molecule type" value="Genomic_DNA"/>
</dbReference>
<dbReference type="RefSeq" id="WP_323277152.1">
    <property type="nucleotide sequence ID" value="NZ_JAYGGQ010000001.1"/>
</dbReference>
<reference evidence="1 2" key="1">
    <citation type="submission" date="2023-12" db="EMBL/GenBank/DDBJ databases">
        <title>Sinomonas terricola sp. nov, isolated from litchi orchard soil in Guangdong, PR China.</title>
        <authorList>
            <person name="Jiaxin W."/>
            <person name="Yang Z."/>
            <person name="Honghui Z."/>
        </authorList>
    </citation>
    <scope>NUCLEOTIDE SEQUENCE [LARGE SCALE GENOMIC DNA]</scope>
    <source>
        <strain evidence="1 2">JGH33</strain>
    </source>
</reference>
<keyword evidence="2" id="KW-1185">Reference proteome</keyword>
<sequence>MTAQSSAAGPVVLLLAARNVTAARTGRIAVLETAVRGLRRTGARVVTVAITAEPGPGEWLGCPVVRLRPPSLIRMGVAACASIVLRRTLNEALFDSARLRTRITEVAREHGAMTVVADGIRTWEAARSTGLPVIAHLDDLLSERYASTEFADGNNSLFGYFRSHIPSGLVRPLEAVVKRLLWLEARRARRRELAIAREAVVTALTGEAEARRLEASSGSRVMALPMAVEPREPGDPGNADPASAAFLGVLHYGPNIAALRFVRDELLPALRQRGIDLKVTVIGQGGPEQREEFLRSGLSFTGYVDDLSEALRGHRMFISPILSGTGVKTKVLDSLSVGLPVVATPLGIAGIPVEDGRSALVADSAEELADHVAALHADPELARTIGAAGRNVLIEHLSPATVDEGWHDALSEAMKAGQR</sequence>
<dbReference type="PANTHER" id="PTHR12526:SF636">
    <property type="entry name" value="BLL3647 PROTEIN"/>
    <property type="match status" value="1"/>
</dbReference>
<dbReference type="SUPFAM" id="SSF53756">
    <property type="entry name" value="UDP-Glycosyltransferase/glycogen phosphorylase"/>
    <property type="match status" value="1"/>
</dbReference>